<protein>
    <submittedName>
        <fullName evidence="1">Uncharacterized protein</fullName>
    </submittedName>
</protein>
<evidence type="ECO:0000313" key="1">
    <source>
        <dbReference type="EMBL" id="GLS64874.1"/>
    </source>
</evidence>
<evidence type="ECO:0000313" key="2">
    <source>
        <dbReference type="Proteomes" id="UP001156856"/>
    </source>
</evidence>
<keyword evidence="2" id="KW-1185">Reference proteome</keyword>
<dbReference type="EMBL" id="BSPK01000054">
    <property type="protein sequence ID" value="GLS64874.1"/>
    <property type="molecule type" value="Genomic_DNA"/>
</dbReference>
<name>A0ABQ6DJ00_9HYPH</name>
<accession>A0ABQ6DJ00</accession>
<comment type="caution">
    <text evidence="1">The sequence shown here is derived from an EMBL/GenBank/DDBJ whole genome shotgun (WGS) entry which is preliminary data.</text>
</comment>
<dbReference type="Proteomes" id="UP001156856">
    <property type="component" value="Unassembled WGS sequence"/>
</dbReference>
<organism evidence="1 2">
    <name type="scientific">Methylobacterium oxalidis</name>
    <dbReference type="NCBI Taxonomy" id="944322"/>
    <lineage>
        <taxon>Bacteria</taxon>
        <taxon>Pseudomonadati</taxon>
        <taxon>Pseudomonadota</taxon>
        <taxon>Alphaproteobacteria</taxon>
        <taxon>Hyphomicrobiales</taxon>
        <taxon>Methylobacteriaceae</taxon>
        <taxon>Methylobacterium</taxon>
    </lineage>
</organism>
<reference evidence="2" key="1">
    <citation type="journal article" date="2019" name="Int. J. Syst. Evol. Microbiol.">
        <title>The Global Catalogue of Microorganisms (GCM) 10K type strain sequencing project: providing services to taxonomists for standard genome sequencing and annotation.</title>
        <authorList>
            <consortium name="The Broad Institute Genomics Platform"/>
            <consortium name="The Broad Institute Genome Sequencing Center for Infectious Disease"/>
            <person name="Wu L."/>
            <person name="Ma J."/>
        </authorList>
    </citation>
    <scope>NUCLEOTIDE SEQUENCE [LARGE SCALE GENOMIC DNA]</scope>
    <source>
        <strain evidence="2">NBRC 107715</strain>
    </source>
</reference>
<proteinExistence type="predicted"/>
<gene>
    <name evidence="1" type="ORF">GCM10007888_32550</name>
</gene>
<sequence>MPRQALETLLGGELLTEAGKPAQTGFGEATRICEGGKREADQKLRFLMRHGAAARSAGCTSHRRHGLAQCRIAFQILKA</sequence>